<reference evidence="1" key="2">
    <citation type="submission" date="2020-11" db="EMBL/GenBank/DDBJ databases">
        <authorList>
            <person name="McCartney M.A."/>
            <person name="Auch B."/>
            <person name="Kono T."/>
            <person name="Mallez S."/>
            <person name="Becker A."/>
            <person name="Gohl D.M."/>
            <person name="Silverstein K.A.T."/>
            <person name="Koren S."/>
            <person name="Bechman K.B."/>
            <person name="Herman A."/>
            <person name="Abrahante J.E."/>
            <person name="Garbe J."/>
        </authorList>
    </citation>
    <scope>NUCLEOTIDE SEQUENCE</scope>
    <source>
        <strain evidence="1">Duluth1</strain>
        <tissue evidence="1">Whole animal</tissue>
    </source>
</reference>
<proteinExistence type="predicted"/>
<gene>
    <name evidence="1" type="ORF">DPMN_045369</name>
</gene>
<dbReference type="Proteomes" id="UP000828390">
    <property type="component" value="Unassembled WGS sequence"/>
</dbReference>
<organism evidence="1 2">
    <name type="scientific">Dreissena polymorpha</name>
    <name type="common">Zebra mussel</name>
    <name type="synonym">Mytilus polymorpha</name>
    <dbReference type="NCBI Taxonomy" id="45954"/>
    <lineage>
        <taxon>Eukaryota</taxon>
        <taxon>Metazoa</taxon>
        <taxon>Spiralia</taxon>
        <taxon>Lophotrochozoa</taxon>
        <taxon>Mollusca</taxon>
        <taxon>Bivalvia</taxon>
        <taxon>Autobranchia</taxon>
        <taxon>Heteroconchia</taxon>
        <taxon>Euheterodonta</taxon>
        <taxon>Imparidentia</taxon>
        <taxon>Neoheterodontei</taxon>
        <taxon>Myida</taxon>
        <taxon>Dreissenoidea</taxon>
        <taxon>Dreissenidae</taxon>
        <taxon>Dreissena</taxon>
    </lineage>
</organism>
<reference evidence="1" key="1">
    <citation type="journal article" date="2019" name="bioRxiv">
        <title>The Genome of the Zebra Mussel, Dreissena polymorpha: A Resource for Invasive Species Research.</title>
        <authorList>
            <person name="McCartney M.A."/>
            <person name="Auch B."/>
            <person name="Kono T."/>
            <person name="Mallez S."/>
            <person name="Zhang Y."/>
            <person name="Obille A."/>
            <person name="Becker A."/>
            <person name="Abrahante J.E."/>
            <person name="Garbe J."/>
            <person name="Badalamenti J.P."/>
            <person name="Herman A."/>
            <person name="Mangelson H."/>
            <person name="Liachko I."/>
            <person name="Sullivan S."/>
            <person name="Sone E.D."/>
            <person name="Koren S."/>
            <person name="Silverstein K.A.T."/>
            <person name="Beckman K.B."/>
            <person name="Gohl D.M."/>
        </authorList>
    </citation>
    <scope>NUCLEOTIDE SEQUENCE</scope>
    <source>
        <strain evidence="1">Duluth1</strain>
        <tissue evidence="1">Whole animal</tissue>
    </source>
</reference>
<keyword evidence="2" id="KW-1185">Reference proteome</keyword>
<dbReference type="AlphaFoldDB" id="A0A9D4HZN6"/>
<protein>
    <submittedName>
        <fullName evidence="1">Uncharacterized protein</fullName>
    </submittedName>
</protein>
<dbReference type="EMBL" id="JAIWYP010000011">
    <property type="protein sequence ID" value="KAH3738728.1"/>
    <property type="molecule type" value="Genomic_DNA"/>
</dbReference>
<sequence>MYKKSLGNGSKPEELVPNVVHVRTTLQAASDLTLSIVKKFRLRIYLSAEFFQNMRERSVPYYSPFQKIFQSPLPYICIRK</sequence>
<accession>A0A9D4HZN6</accession>
<comment type="caution">
    <text evidence="1">The sequence shown here is derived from an EMBL/GenBank/DDBJ whole genome shotgun (WGS) entry which is preliminary data.</text>
</comment>
<name>A0A9D4HZN6_DREPO</name>
<evidence type="ECO:0000313" key="2">
    <source>
        <dbReference type="Proteomes" id="UP000828390"/>
    </source>
</evidence>
<evidence type="ECO:0000313" key="1">
    <source>
        <dbReference type="EMBL" id="KAH3738728.1"/>
    </source>
</evidence>